<feature type="compositionally biased region" description="Low complexity" evidence="1">
    <location>
        <begin position="53"/>
        <end position="64"/>
    </location>
</feature>
<dbReference type="Proteomes" id="UP001274830">
    <property type="component" value="Unassembled WGS sequence"/>
</dbReference>
<reference evidence="3" key="1">
    <citation type="submission" date="2023-07" db="EMBL/GenBank/DDBJ databases">
        <title>Black Yeasts Isolated from many extreme environments.</title>
        <authorList>
            <person name="Coleine C."/>
            <person name="Stajich J.E."/>
            <person name="Selbmann L."/>
        </authorList>
    </citation>
    <scope>NUCLEOTIDE SEQUENCE</scope>
    <source>
        <strain evidence="3">CCFEE 5485</strain>
    </source>
</reference>
<dbReference type="GO" id="GO:0071966">
    <property type="term" value="P:fungal-type cell wall polysaccharide metabolic process"/>
    <property type="evidence" value="ECO:0007669"/>
    <property type="project" value="TreeGrafter"/>
</dbReference>
<dbReference type="GO" id="GO:0009277">
    <property type="term" value="C:fungal-type cell wall"/>
    <property type="evidence" value="ECO:0007669"/>
    <property type="project" value="TreeGrafter"/>
</dbReference>
<evidence type="ECO:0000256" key="1">
    <source>
        <dbReference type="SAM" id="MobiDB-lite"/>
    </source>
</evidence>
<dbReference type="SUPFAM" id="SSF51445">
    <property type="entry name" value="(Trans)glycosidases"/>
    <property type="match status" value="1"/>
</dbReference>
<organism evidence="3 4">
    <name type="scientific">Recurvomyces mirabilis</name>
    <dbReference type="NCBI Taxonomy" id="574656"/>
    <lineage>
        <taxon>Eukaryota</taxon>
        <taxon>Fungi</taxon>
        <taxon>Dikarya</taxon>
        <taxon>Ascomycota</taxon>
        <taxon>Pezizomycotina</taxon>
        <taxon>Dothideomycetes</taxon>
        <taxon>Dothideomycetidae</taxon>
        <taxon>Mycosphaerellales</taxon>
        <taxon>Teratosphaeriaceae</taxon>
        <taxon>Recurvomyces</taxon>
    </lineage>
</organism>
<dbReference type="InterPro" id="IPR017853">
    <property type="entry name" value="GH"/>
</dbReference>
<feature type="region of interest" description="Disordered" evidence="1">
    <location>
        <begin position="53"/>
        <end position="77"/>
    </location>
</feature>
<dbReference type="PANTHER" id="PTHR34154">
    <property type="entry name" value="ALKALI-SENSITIVE LINKAGE PROTEIN 1"/>
    <property type="match status" value="1"/>
</dbReference>
<comment type="caution">
    <text evidence="3">The sequence shown here is derived from an EMBL/GenBank/DDBJ whole genome shotgun (WGS) entry which is preliminary data.</text>
</comment>
<dbReference type="Gene3D" id="3.20.20.80">
    <property type="entry name" value="Glycosidases"/>
    <property type="match status" value="1"/>
</dbReference>
<keyword evidence="4" id="KW-1185">Reference proteome</keyword>
<evidence type="ECO:0000313" key="3">
    <source>
        <dbReference type="EMBL" id="KAK3674483.1"/>
    </source>
</evidence>
<dbReference type="PANTHER" id="PTHR34154:SF10">
    <property type="entry name" value="ASL1-LIKE GLYCOSYL HYDROLASE CATALYTIC DOMAIN-CONTAINING PROTEIN"/>
    <property type="match status" value="1"/>
</dbReference>
<feature type="region of interest" description="Disordered" evidence="1">
    <location>
        <begin position="292"/>
        <end position="311"/>
    </location>
</feature>
<dbReference type="InterPro" id="IPR024655">
    <property type="entry name" value="Asl1_glyco_hydro_catalytic"/>
</dbReference>
<name>A0AAE0WME1_9PEZI</name>
<feature type="domain" description="Asl1-like glycosyl hydrolase catalytic" evidence="2">
    <location>
        <begin position="320"/>
        <end position="543"/>
    </location>
</feature>
<proteinExistence type="predicted"/>
<evidence type="ECO:0000259" key="2">
    <source>
        <dbReference type="Pfam" id="PF11790"/>
    </source>
</evidence>
<dbReference type="Pfam" id="PF11790">
    <property type="entry name" value="Glyco_hydro_cc"/>
    <property type="match status" value="1"/>
</dbReference>
<protein>
    <recommendedName>
        <fullName evidence="2">Asl1-like glycosyl hydrolase catalytic domain-containing protein</fullName>
    </recommendedName>
</protein>
<dbReference type="AlphaFoldDB" id="A0AAE0WME1"/>
<gene>
    <name evidence="3" type="ORF">LTR78_005569</name>
</gene>
<dbReference type="EMBL" id="JAUTXT010000019">
    <property type="protein sequence ID" value="KAK3674483.1"/>
    <property type="molecule type" value="Genomic_DNA"/>
</dbReference>
<sequence>MSPVTQFSVLAFAAGAFAVHGHHGIHSHPSRSGSASGSGMLFPYPEANATGLWGTTGTGLSTGTAAPDSASATSGGPPTVYVSPVPAASSSSSSLATYYNAASDSTTTCTTDVTITTTERTYVTVTAGDGSSSSSSVAVSATDLSTNNGQVTSHVTVHSTIYASASGPIVSSNSSSASYSASAPVYSAASVSSASSSSASSSSSSSSSIADANSQSQAQKYPTWHRSSSSADATSSSVYVAPSSSSVYVTPSLYSAPSSSSVYVAPTTSSVYVAPTTSSTSVYVAPTTSSSSAWIAPSSASSSASAPSYSSAPSTGGKRGLAYNDVSLTSAFGGSAHVGWGYNWGSSSGGLSSSLNYIPLLWGTRSDFTSVWAANAQAAINAGSTHLMSFNEPDLSTQANMSPQDAATAWKQYMEPFAGKAKLCAPAVTNGGGEMGLTWLSNFLSACQGCTIDCVSIHWYASHTLGDYFKEQVTNATTVSGGKPVFVSEFATTDGSNDDISSFLQDVMPWMDSNNDVAGYAYFMVSNGMLVSGSSPSSYGSTYATYSS</sequence>
<accession>A0AAE0WME1</accession>
<dbReference type="InterPro" id="IPR053183">
    <property type="entry name" value="ASL1"/>
</dbReference>
<evidence type="ECO:0000313" key="4">
    <source>
        <dbReference type="Proteomes" id="UP001274830"/>
    </source>
</evidence>